<sequence>MYVPFDTLPENSRVWLYQSERKFSSEEIKLIQSRLSHFCETWNAHGNPLPTSYEILDDQILVLAVDESAAGASGCSIDSSVRTLRELEQQLRVDLTNSGKVSFKSEDGAIEVAHALSIKNKVLEGAITKDTPVINPVLQSKKDLENIWISAGKSWLNKYFPN</sequence>
<accession>A0A1I5EZK6</accession>
<name>A0A1I5EZK6_9BACT</name>
<keyword evidence="2" id="KW-1185">Reference proteome</keyword>
<proteinExistence type="predicted"/>
<dbReference type="EMBL" id="FOVW01000004">
    <property type="protein sequence ID" value="SFO16491.1"/>
    <property type="molecule type" value="Genomic_DNA"/>
</dbReference>
<organism evidence="1 2">
    <name type="scientific">Algoriphagus ornithinivorans</name>
    <dbReference type="NCBI Taxonomy" id="226506"/>
    <lineage>
        <taxon>Bacteria</taxon>
        <taxon>Pseudomonadati</taxon>
        <taxon>Bacteroidota</taxon>
        <taxon>Cytophagia</taxon>
        <taxon>Cytophagales</taxon>
        <taxon>Cyclobacteriaceae</taxon>
        <taxon>Algoriphagus</taxon>
    </lineage>
</organism>
<evidence type="ECO:0000313" key="1">
    <source>
        <dbReference type="EMBL" id="SFO16491.1"/>
    </source>
</evidence>
<evidence type="ECO:0000313" key="2">
    <source>
        <dbReference type="Proteomes" id="UP000199564"/>
    </source>
</evidence>
<dbReference type="Proteomes" id="UP000199564">
    <property type="component" value="Unassembled WGS sequence"/>
</dbReference>
<evidence type="ECO:0008006" key="3">
    <source>
        <dbReference type="Google" id="ProtNLM"/>
    </source>
</evidence>
<dbReference type="AlphaFoldDB" id="A0A1I5EZK6"/>
<dbReference type="RefSeq" id="WP_091652407.1">
    <property type="nucleotide sequence ID" value="NZ_FOVW01000004.1"/>
</dbReference>
<gene>
    <name evidence="1" type="ORF">SAMN04488519_104126</name>
</gene>
<reference evidence="2" key="1">
    <citation type="submission" date="2016-10" db="EMBL/GenBank/DDBJ databases">
        <authorList>
            <person name="Varghese N."/>
            <person name="Submissions S."/>
        </authorList>
    </citation>
    <scope>NUCLEOTIDE SEQUENCE [LARGE SCALE GENOMIC DNA]</scope>
    <source>
        <strain evidence="2">DSM 15282</strain>
    </source>
</reference>
<dbReference type="STRING" id="226506.SAMN04488519_104126"/>
<protein>
    <recommendedName>
        <fullName evidence="3">ABC transporter ATPase</fullName>
    </recommendedName>
</protein>